<evidence type="ECO:0000256" key="1">
    <source>
        <dbReference type="SAM" id="SignalP"/>
    </source>
</evidence>
<comment type="caution">
    <text evidence="2">The sequence shown here is derived from an EMBL/GenBank/DDBJ whole genome shotgun (WGS) entry which is preliminary data.</text>
</comment>
<dbReference type="AlphaFoldDB" id="A0A8H7WHK8"/>
<dbReference type="EMBL" id="JAFJYH010000014">
    <property type="protein sequence ID" value="KAG4425066.1"/>
    <property type="molecule type" value="Genomic_DNA"/>
</dbReference>
<reference evidence="2" key="1">
    <citation type="submission" date="2021-02" db="EMBL/GenBank/DDBJ databases">
        <title>Genome sequence Cadophora malorum strain M34.</title>
        <authorList>
            <person name="Stefanovic E."/>
            <person name="Vu D."/>
            <person name="Scully C."/>
            <person name="Dijksterhuis J."/>
            <person name="Roader J."/>
            <person name="Houbraken J."/>
        </authorList>
    </citation>
    <scope>NUCLEOTIDE SEQUENCE</scope>
    <source>
        <strain evidence="2">M34</strain>
    </source>
</reference>
<gene>
    <name evidence="2" type="ORF">IFR04_001836</name>
</gene>
<keyword evidence="1" id="KW-0732">Signal</keyword>
<evidence type="ECO:0000313" key="3">
    <source>
        <dbReference type="Proteomes" id="UP000664132"/>
    </source>
</evidence>
<name>A0A8H7WHK8_9HELO</name>
<accession>A0A8H7WHK8</accession>
<feature type="chain" id="PRO_5034554552" evidence="1">
    <location>
        <begin position="23"/>
        <end position="173"/>
    </location>
</feature>
<evidence type="ECO:0000313" key="2">
    <source>
        <dbReference type="EMBL" id="KAG4425066.1"/>
    </source>
</evidence>
<feature type="signal peptide" evidence="1">
    <location>
        <begin position="1"/>
        <end position="22"/>
    </location>
</feature>
<proteinExistence type="predicted"/>
<dbReference type="Proteomes" id="UP000664132">
    <property type="component" value="Unassembled WGS sequence"/>
</dbReference>
<organism evidence="2 3">
    <name type="scientific">Cadophora malorum</name>
    <dbReference type="NCBI Taxonomy" id="108018"/>
    <lineage>
        <taxon>Eukaryota</taxon>
        <taxon>Fungi</taxon>
        <taxon>Dikarya</taxon>
        <taxon>Ascomycota</taxon>
        <taxon>Pezizomycotina</taxon>
        <taxon>Leotiomycetes</taxon>
        <taxon>Helotiales</taxon>
        <taxon>Ploettnerulaceae</taxon>
        <taxon>Cadophora</taxon>
    </lineage>
</organism>
<keyword evidence="3" id="KW-1185">Reference proteome</keyword>
<sequence length="173" mass="19170">MASGLTLVDLVIWVSSCHLVQGFSEGCYPHQANQASRDFCSLLKLVDFATDQRTSKAVHRPPPHLEQQIDLADEVDISVIERVESPSHLDDARFLVPDKGGAGLLHPAGNGNLKPNRQVDLLLPGPQDCASLKKHQTDTLRARNFTRSTMAPAFSQMPVLRNLEFRDKAGHRR</sequence>
<protein>
    <submittedName>
        <fullName evidence="2">Uncharacterized protein</fullName>
    </submittedName>
</protein>